<evidence type="ECO:0000256" key="4">
    <source>
        <dbReference type="ARBA" id="ARBA00022989"/>
    </source>
</evidence>
<keyword evidence="5 6" id="KW-0472">Membrane</keyword>
<feature type="transmembrane region" description="Helical" evidence="6">
    <location>
        <begin position="401"/>
        <end position="418"/>
    </location>
</feature>
<dbReference type="PANTHER" id="PTHR43478:SF1">
    <property type="entry name" value="NA+_H+ ANTIPORTER NHAC-LIKE C-TERMINAL DOMAIN-CONTAINING PROTEIN"/>
    <property type="match status" value="1"/>
</dbReference>
<dbReference type="GO" id="GO:0005886">
    <property type="term" value="C:plasma membrane"/>
    <property type="evidence" value="ECO:0007669"/>
    <property type="project" value="UniProtKB-SubCell"/>
</dbReference>
<evidence type="ECO:0000256" key="5">
    <source>
        <dbReference type="ARBA" id="ARBA00023136"/>
    </source>
</evidence>
<feature type="transmembrane region" description="Helical" evidence="6">
    <location>
        <begin position="362"/>
        <end position="381"/>
    </location>
</feature>
<feature type="transmembrane region" description="Helical" evidence="6">
    <location>
        <begin position="526"/>
        <end position="544"/>
    </location>
</feature>
<reference evidence="9 10" key="1">
    <citation type="submission" date="2020-03" db="EMBL/GenBank/DDBJ databases">
        <title>Genomic Encyclopedia of Type Strains, Phase IV (KMG-IV): sequencing the most valuable type-strain genomes for metagenomic binning, comparative biology and taxonomic classification.</title>
        <authorList>
            <person name="Goeker M."/>
        </authorList>
    </citation>
    <scope>NUCLEOTIDE SEQUENCE [LARGE SCALE GENOMIC DNA]</scope>
    <source>
        <strain evidence="9 10">DSM 24233</strain>
    </source>
</reference>
<evidence type="ECO:0000256" key="6">
    <source>
        <dbReference type="SAM" id="Phobius"/>
    </source>
</evidence>
<accession>A0A846QRM1</accession>
<organism evidence="9 10">
    <name type="scientific">Desulfobaculum xiamenense</name>
    <dbReference type="NCBI Taxonomy" id="995050"/>
    <lineage>
        <taxon>Bacteria</taxon>
        <taxon>Pseudomonadati</taxon>
        <taxon>Thermodesulfobacteriota</taxon>
        <taxon>Desulfovibrionia</taxon>
        <taxon>Desulfovibrionales</taxon>
        <taxon>Desulfovibrionaceae</taxon>
        <taxon>Desulfobaculum</taxon>
    </lineage>
</organism>
<feature type="transmembrane region" description="Helical" evidence="6">
    <location>
        <begin position="39"/>
        <end position="59"/>
    </location>
</feature>
<feature type="signal peptide" evidence="7">
    <location>
        <begin position="1"/>
        <end position="29"/>
    </location>
</feature>
<comment type="caution">
    <text evidence="9">The sequence shown here is derived from an EMBL/GenBank/DDBJ whole genome shotgun (WGS) entry which is preliminary data.</text>
</comment>
<feature type="transmembrane region" description="Helical" evidence="6">
    <location>
        <begin position="66"/>
        <end position="87"/>
    </location>
</feature>
<evidence type="ECO:0000313" key="9">
    <source>
        <dbReference type="EMBL" id="NJB69013.1"/>
    </source>
</evidence>
<evidence type="ECO:0000259" key="8">
    <source>
        <dbReference type="Pfam" id="PF03553"/>
    </source>
</evidence>
<keyword evidence="4 6" id="KW-1133">Transmembrane helix</keyword>
<keyword evidence="2" id="KW-1003">Cell membrane</keyword>
<feature type="transmembrane region" description="Helical" evidence="6">
    <location>
        <begin position="550"/>
        <end position="569"/>
    </location>
</feature>
<feature type="domain" description="Na+/H+ antiporter NhaC-like C-terminal" evidence="8">
    <location>
        <begin position="202"/>
        <end position="541"/>
    </location>
</feature>
<feature type="transmembrane region" description="Helical" evidence="6">
    <location>
        <begin position="430"/>
        <end position="453"/>
    </location>
</feature>
<dbReference type="AlphaFoldDB" id="A0A846QRM1"/>
<comment type="subcellular location">
    <subcellularLocation>
        <location evidence="1">Cell membrane</location>
        <topology evidence="1">Multi-pass membrane protein</topology>
    </subcellularLocation>
</comment>
<evidence type="ECO:0000256" key="3">
    <source>
        <dbReference type="ARBA" id="ARBA00022692"/>
    </source>
</evidence>
<dbReference type="Pfam" id="PF03553">
    <property type="entry name" value="Na_H_antiporter"/>
    <property type="match status" value="1"/>
</dbReference>
<dbReference type="EMBL" id="JAATJA010000003">
    <property type="protein sequence ID" value="NJB69013.1"/>
    <property type="molecule type" value="Genomic_DNA"/>
</dbReference>
<evidence type="ECO:0000256" key="1">
    <source>
        <dbReference type="ARBA" id="ARBA00004651"/>
    </source>
</evidence>
<feature type="transmembrane region" description="Helical" evidence="6">
    <location>
        <begin position="303"/>
        <end position="323"/>
    </location>
</feature>
<name>A0A846QRM1_9BACT</name>
<feature type="chain" id="PRO_5032873721" evidence="7">
    <location>
        <begin position="30"/>
        <end position="574"/>
    </location>
</feature>
<dbReference type="InterPro" id="IPR018461">
    <property type="entry name" value="Na/H_Antiport_NhaC-like_C"/>
</dbReference>
<proteinExistence type="predicted"/>
<dbReference type="RefSeq" id="WP_167942102.1">
    <property type="nucleotide sequence ID" value="NZ_JAATJA010000003.1"/>
</dbReference>
<feature type="transmembrane region" description="Helical" evidence="6">
    <location>
        <begin position="107"/>
        <end position="126"/>
    </location>
</feature>
<keyword evidence="3 6" id="KW-0812">Transmembrane</keyword>
<protein>
    <submittedName>
        <fullName evidence="9">Na+/H+ antiporter NhaC</fullName>
    </submittedName>
</protein>
<dbReference type="PANTHER" id="PTHR43478">
    <property type="entry name" value="NA+/H+ ANTIPORTER-RELATED"/>
    <property type="match status" value="1"/>
</dbReference>
<keyword evidence="7" id="KW-0732">Signal</keyword>
<evidence type="ECO:0000313" key="10">
    <source>
        <dbReference type="Proteomes" id="UP000580856"/>
    </source>
</evidence>
<feature type="transmembrane region" description="Helical" evidence="6">
    <location>
        <begin position="242"/>
        <end position="259"/>
    </location>
</feature>
<gene>
    <name evidence="9" type="ORF">GGQ74_002707</name>
</gene>
<feature type="transmembrane region" description="Helical" evidence="6">
    <location>
        <begin position="189"/>
        <end position="212"/>
    </location>
</feature>
<evidence type="ECO:0000256" key="7">
    <source>
        <dbReference type="SAM" id="SignalP"/>
    </source>
</evidence>
<evidence type="ECO:0000256" key="2">
    <source>
        <dbReference type="ARBA" id="ARBA00022475"/>
    </source>
</evidence>
<sequence length="574" mass="61081">MRQRFSHRLLSVVVLAAPLLLLLCGTALAADSSLGPANAKHYGFWTLIPPVVAIVLAFVTKNVIFSLFLGVFSGCFMLEAKGFNIYNGFVHGFLRLSHEVLTSLADPWNAGIVLQCLTIGGMIALISKMGGAKAIAEALAKKANSPRSSQFVTWVLGILIFFDDYANSLTVGPIMRPVTDKMKVSREKLAFIIDATAAPIAGIALISTWVAYEIGLIRDGFASVGITTNAYGAFVETIPYRFYNIFVLFFIVATIWFLREFGPMATAERRARTTGKVIDDNAKPMVADEATGLEPDPSVVPSIWYAIIPIGTLIAAAFLGFYFNGRTGILGGDDATLIALIKESPLCFTSIRECFGASDASVVLFQAALIAGMVAIVMGIAKGIFKLEQALSIWVQGVKSLNITAVILLLAWSLSAIIKELGTATYLVQVLSDAIPAFLLSSIIFVLGSLISFATGTSYGTMGILMPLAIPLAYAINPDHGYVIMNVGAVLTGAIFGDHCSPISDTTILSSMGSACDHIDHVRTQLVYALTVACVTVLFGYIPAGLGMPVLLVLPMGIAAIALTVRIFGKPVDA</sequence>
<keyword evidence="10" id="KW-1185">Reference proteome</keyword>
<dbReference type="Proteomes" id="UP000580856">
    <property type="component" value="Unassembled WGS sequence"/>
</dbReference>